<evidence type="ECO:0000256" key="5">
    <source>
        <dbReference type="ARBA" id="ARBA00023136"/>
    </source>
</evidence>
<evidence type="ECO:0000313" key="11">
    <source>
        <dbReference type="Proteomes" id="UP000317770"/>
    </source>
</evidence>
<dbReference type="Gene3D" id="3.10.450.100">
    <property type="entry name" value="NTF2-like, domain 1"/>
    <property type="match status" value="1"/>
</dbReference>
<dbReference type="GO" id="GO:0071555">
    <property type="term" value="P:cell wall organization"/>
    <property type="evidence" value="ECO:0007669"/>
    <property type="project" value="TreeGrafter"/>
</dbReference>
<dbReference type="PANTHER" id="PTHR30627:SF25">
    <property type="entry name" value="PENICILLIN-BINDING PROTEIN 3"/>
    <property type="match status" value="1"/>
</dbReference>
<dbReference type="Pfam" id="PF00905">
    <property type="entry name" value="Transpeptidase"/>
    <property type="match status" value="1"/>
</dbReference>
<dbReference type="EC" id="3.4.16.4" evidence="4"/>
<dbReference type="GO" id="GO:0009002">
    <property type="term" value="F:serine-type D-Ala-D-Ala carboxypeptidase activity"/>
    <property type="evidence" value="ECO:0007669"/>
    <property type="project" value="UniProtKB-EC"/>
</dbReference>
<dbReference type="InterPro" id="IPR012338">
    <property type="entry name" value="Beta-lactam/transpept-like"/>
</dbReference>
<dbReference type="UniPathway" id="UPA00219"/>
<dbReference type="InterPro" id="IPR007887">
    <property type="entry name" value="MecA_N"/>
</dbReference>
<dbReference type="GO" id="GO:0046677">
    <property type="term" value="P:response to antibiotic"/>
    <property type="evidence" value="ECO:0007669"/>
    <property type="project" value="InterPro"/>
</dbReference>
<dbReference type="EMBL" id="VNKI01000009">
    <property type="protein sequence ID" value="TVX78551.1"/>
    <property type="molecule type" value="Genomic_DNA"/>
</dbReference>
<dbReference type="GO" id="GO:0005886">
    <property type="term" value="C:plasma membrane"/>
    <property type="evidence" value="ECO:0007669"/>
    <property type="project" value="TreeGrafter"/>
</dbReference>
<dbReference type="InterPro" id="IPR050515">
    <property type="entry name" value="Beta-lactam/transpept"/>
</dbReference>
<keyword evidence="5" id="KW-0472">Membrane</keyword>
<dbReference type="InterPro" id="IPR005311">
    <property type="entry name" value="PBP_dimer"/>
</dbReference>
<dbReference type="PROSITE" id="PS51257">
    <property type="entry name" value="PROKAR_LIPOPROTEIN"/>
    <property type="match status" value="1"/>
</dbReference>
<dbReference type="SUPFAM" id="SSF56519">
    <property type="entry name" value="Penicillin binding protein dimerisation domain"/>
    <property type="match status" value="1"/>
</dbReference>
<reference evidence="10 11" key="1">
    <citation type="submission" date="2019-07" db="EMBL/GenBank/DDBJ databases">
        <title>Genome assembly of Bacillus simplex strain GGC-P6A.</title>
        <authorList>
            <person name="Jennings M.E."/>
            <person name="Barton H.A."/>
        </authorList>
    </citation>
    <scope>NUCLEOTIDE SEQUENCE [LARGE SCALE GENOMIC DNA]</scope>
    <source>
        <strain evidence="10 11">GGC-P6A</strain>
    </source>
</reference>
<evidence type="ECO:0000256" key="3">
    <source>
        <dbReference type="ARBA" id="ARBA00007171"/>
    </source>
</evidence>
<dbReference type="SUPFAM" id="SSF56601">
    <property type="entry name" value="beta-lactamase/transpeptidase-like"/>
    <property type="match status" value="1"/>
</dbReference>
<dbReference type="GO" id="GO:0008658">
    <property type="term" value="F:penicillin binding"/>
    <property type="evidence" value="ECO:0007669"/>
    <property type="project" value="InterPro"/>
</dbReference>
<feature type="domain" description="NTF2-like N-terminal transpeptidase" evidence="9">
    <location>
        <begin position="30"/>
        <end position="141"/>
    </location>
</feature>
<dbReference type="SUPFAM" id="SSF54427">
    <property type="entry name" value="NTF2-like"/>
    <property type="match status" value="1"/>
</dbReference>
<dbReference type="InterPro" id="IPR036138">
    <property type="entry name" value="PBP_dimer_sf"/>
</dbReference>
<comment type="pathway">
    <text evidence="2">Cell wall biogenesis; peptidoglycan biosynthesis.</text>
</comment>
<comment type="similarity">
    <text evidence="3">Belongs to the transpeptidase family.</text>
</comment>
<name>A0A8B5XV79_9BACI</name>
<dbReference type="PANTHER" id="PTHR30627">
    <property type="entry name" value="PEPTIDOGLYCAN D,D-TRANSPEPTIDASE"/>
    <property type="match status" value="1"/>
</dbReference>
<dbReference type="Pfam" id="PF03717">
    <property type="entry name" value="PBP_dimer"/>
    <property type="match status" value="1"/>
</dbReference>
<dbReference type="GO" id="GO:0009252">
    <property type="term" value="P:peptidoglycan biosynthetic process"/>
    <property type="evidence" value="ECO:0007669"/>
    <property type="project" value="UniProtKB-UniPathway"/>
</dbReference>
<evidence type="ECO:0000259" key="9">
    <source>
        <dbReference type="Pfam" id="PF05223"/>
    </source>
</evidence>
<accession>A0A8B5XV79</accession>
<dbReference type="Gene3D" id="3.40.710.10">
    <property type="entry name" value="DD-peptidase/beta-lactamase superfamily"/>
    <property type="match status" value="1"/>
</dbReference>
<comment type="subcellular location">
    <subcellularLocation>
        <location evidence="1">Membrane</location>
    </subcellularLocation>
</comment>
<evidence type="ECO:0000256" key="6">
    <source>
        <dbReference type="ARBA" id="ARBA00034000"/>
    </source>
</evidence>
<comment type="caution">
    <text evidence="10">The sequence shown here is derived from an EMBL/GenBank/DDBJ whole genome shotgun (WGS) entry which is preliminary data.</text>
</comment>
<evidence type="ECO:0000256" key="2">
    <source>
        <dbReference type="ARBA" id="ARBA00004752"/>
    </source>
</evidence>
<dbReference type="Proteomes" id="UP000317770">
    <property type="component" value="Unassembled WGS sequence"/>
</dbReference>
<protein>
    <recommendedName>
        <fullName evidence="4">serine-type D-Ala-D-Ala carboxypeptidase</fullName>
        <ecNumber evidence="4">3.4.16.4</ecNumber>
    </recommendedName>
</protein>
<dbReference type="Gene3D" id="3.90.1310.10">
    <property type="entry name" value="Penicillin-binding protein 2a (Domain 2)"/>
    <property type="match status" value="1"/>
</dbReference>
<dbReference type="RefSeq" id="WP_144479648.1">
    <property type="nucleotide sequence ID" value="NZ_VNKI01000009.1"/>
</dbReference>
<evidence type="ECO:0000259" key="7">
    <source>
        <dbReference type="Pfam" id="PF00905"/>
    </source>
</evidence>
<dbReference type="InterPro" id="IPR001460">
    <property type="entry name" value="PCN-bd_Tpept"/>
</dbReference>
<dbReference type="Pfam" id="PF05223">
    <property type="entry name" value="MecA_N"/>
    <property type="match status" value="1"/>
</dbReference>
<dbReference type="InterPro" id="IPR032710">
    <property type="entry name" value="NTF2-like_dom_sf"/>
</dbReference>
<evidence type="ECO:0000256" key="4">
    <source>
        <dbReference type="ARBA" id="ARBA00012448"/>
    </source>
</evidence>
<dbReference type="Gene3D" id="3.30.1390.30">
    <property type="entry name" value="Penicillin-binding protein 2a, domain 3"/>
    <property type="match status" value="1"/>
</dbReference>
<dbReference type="AlphaFoldDB" id="A0A8B5XV79"/>
<feature type="domain" description="Penicillin-binding protein transpeptidase" evidence="7">
    <location>
        <begin position="349"/>
        <end position="661"/>
    </location>
</feature>
<feature type="domain" description="Penicillin-binding protein dimerisation" evidence="8">
    <location>
        <begin position="149"/>
        <end position="314"/>
    </location>
</feature>
<dbReference type="GO" id="GO:0071972">
    <property type="term" value="F:peptidoglycan L,D-transpeptidase activity"/>
    <property type="evidence" value="ECO:0007669"/>
    <property type="project" value="TreeGrafter"/>
</dbReference>
<evidence type="ECO:0000313" key="10">
    <source>
        <dbReference type="EMBL" id="TVX78551.1"/>
    </source>
</evidence>
<comment type="catalytic activity">
    <reaction evidence="6">
        <text>Preferential cleavage: (Ac)2-L-Lys-D-Ala-|-D-Ala. Also transpeptidation of peptidyl-alanyl moieties that are N-acyl substituents of D-alanine.</text>
        <dbReference type="EC" id="3.4.16.4"/>
    </reaction>
</comment>
<evidence type="ECO:0000259" key="8">
    <source>
        <dbReference type="Pfam" id="PF03717"/>
    </source>
</evidence>
<gene>
    <name evidence="10" type="ORF">FQP34_18535</name>
</gene>
<sequence length="668" mass="74310">MIKNLLFFILSMMIFCSLFITGCSKESKQEEIFERFSKMLSKQDYDNLYALLSKESKEYTSVEDFVTRYTNIYSGIQAIDINIEKDEIDHEKNVIPFSIGMETVAGKVNISNYQLRLVKEGKEWKIQWDESLIFPSMKKGDKVKVYTYKAKRGSILDRSGNLLAKDGVNKTVGINPEVFDLNNREKKIRELATILDISEENIIKKLDNNKHSNYFVPIVDILSNEEKLRKLEDRGNDGIFVDSKDSRVYRNHEAFGRLLGYVGSITAEELEKNKEKGYNATSLIGKAGLEQVYEDTLRGIDGAEIYLERDGEKVETMAKLEPQDGQDIKLSIDSDLQAKIYDEMNGGKGSAAAVNPKNGEVLALVSSPSYNSNRYTTYITREEQQRREESDFADEANRFSKLYSPGSVFKLITAATGLEKGTIDPEKRININGRSWKKDSSWGNYSITRVNDQTSVNLKDAVKYSDNIYFAMSALDLENADFIAGAKKFGIGEELEIGYPLSKSQISNNGNIGSDILLADSGYGQGEVMVTSLNMALVYSALSNDGNIMSPSLVQTKDHKVDVWKEAAILPEHVSTLQPAFSAVINEEGGTANVAKILGVQLAGKTGTAEIKGSKDDKDGTENGWFVATDIDSTKISLAIVLEDVKAKGGSSAAIPIGKNTLYDYFYK</sequence>
<proteinExistence type="inferred from homology"/>
<evidence type="ECO:0000256" key="1">
    <source>
        <dbReference type="ARBA" id="ARBA00004370"/>
    </source>
</evidence>
<organism evidence="10 11">
    <name type="scientific">Peribacillus simplex</name>
    <dbReference type="NCBI Taxonomy" id="1478"/>
    <lineage>
        <taxon>Bacteria</taxon>
        <taxon>Bacillati</taxon>
        <taxon>Bacillota</taxon>
        <taxon>Bacilli</taxon>
        <taxon>Bacillales</taxon>
        <taxon>Bacillaceae</taxon>
        <taxon>Peribacillus</taxon>
    </lineage>
</organism>